<evidence type="ECO:0000313" key="2">
    <source>
        <dbReference type="EMBL" id="KAF1981321.1"/>
    </source>
</evidence>
<accession>A0A6G1GK82</accession>
<dbReference type="EMBL" id="ML977201">
    <property type="protein sequence ID" value="KAF1981321.1"/>
    <property type="molecule type" value="Genomic_DNA"/>
</dbReference>
<gene>
    <name evidence="2" type="ORF">K402DRAFT_237356</name>
</gene>
<protein>
    <submittedName>
        <fullName evidence="2">Uncharacterized protein</fullName>
    </submittedName>
</protein>
<evidence type="ECO:0000313" key="3">
    <source>
        <dbReference type="Proteomes" id="UP000800041"/>
    </source>
</evidence>
<organism evidence="2 3">
    <name type="scientific">Aulographum hederae CBS 113979</name>
    <dbReference type="NCBI Taxonomy" id="1176131"/>
    <lineage>
        <taxon>Eukaryota</taxon>
        <taxon>Fungi</taxon>
        <taxon>Dikarya</taxon>
        <taxon>Ascomycota</taxon>
        <taxon>Pezizomycotina</taxon>
        <taxon>Dothideomycetes</taxon>
        <taxon>Pleosporomycetidae</taxon>
        <taxon>Aulographales</taxon>
        <taxon>Aulographaceae</taxon>
    </lineage>
</organism>
<feature type="compositionally biased region" description="Pro residues" evidence="1">
    <location>
        <begin position="30"/>
        <end position="48"/>
    </location>
</feature>
<dbReference type="AlphaFoldDB" id="A0A6G1GK82"/>
<proteinExistence type="predicted"/>
<keyword evidence="3" id="KW-1185">Reference proteome</keyword>
<evidence type="ECO:0000256" key="1">
    <source>
        <dbReference type="SAM" id="MobiDB-lite"/>
    </source>
</evidence>
<feature type="region of interest" description="Disordered" evidence="1">
    <location>
        <begin position="30"/>
        <end position="54"/>
    </location>
</feature>
<dbReference type="Proteomes" id="UP000800041">
    <property type="component" value="Unassembled WGS sequence"/>
</dbReference>
<sequence length="154" mass="17090">MVAYPAAEKPRPQGQQTWYQQLLAQGFMLLPPPPQQPQRPQTTLPPPATGTLNTSAQYPDGSLVEVFTMTRGVIAPTWHGTSGCISVVHSHLMTTGAMAGRHIYHLRDTNNSRRRRILKFQDADGRDWFDMGAVAAAYCWGYAMREVKAESGGY</sequence>
<name>A0A6G1GK82_9PEZI</name>
<reference evidence="2" key="1">
    <citation type="journal article" date="2020" name="Stud. Mycol.">
        <title>101 Dothideomycetes genomes: a test case for predicting lifestyles and emergence of pathogens.</title>
        <authorList>
            <person name="Haridas S."/>
            <person name="Albert R."/>
            <person name="Binder M."/>
            <person name="Bloem J."/>
            <person name="Labutti K."/>
            <person name="Salamov A."/>
            <person name="Andreopoulos B."/>
            <person name="Baker S."/>
            <person name="Barry K."/>
            <person name="Bills G."/>
            <person name="Bluhm B."/>
            <person name="Cannon C."/>
            <person name="Castanera R."/>
            <person name="Culley D."/>
            <person name="Daum C."/>
            <person name="Ezra D."/>
            <person name="Gonzalez J."/>
            <person name="Henrissat B."/>
            <person name="Kuo A."/>
            <person name="Liang C."/>
            <person name="Lipzen A."/>
            <person name="Lutzoni F."/>
            <person name="Magnuson J."/>
            <person name="Mondo S."/>
            <person name="Nolan M."/>
            <person name="Ohm R."/>
            <person name="Pangilinan J."/>
            <person name="Park H.-J."/>
            <person name="Ramirez L."/>
            <person name="Alfaro M."/>
            <person name="Sun H."/>
            <person name="Tritt A."/>
            <person name="Yoshinaga Y."/>
            <person name="Zwiers L.-H."/>
            <person name="Turgeon B."/>
            <person name="Goodwin S."/>
            <person name="Spatafora J."/>
            <person name="Crous P."/>
            <person name="Grigoriev I."/>
        </authorList>
    </citation>
    <scope>NUCLEOTIDE SEQUENCE</scope>
    <source>
        <strain evidence="2">CBS 113979</strain>
    </source>
</reference>